<protein>
    <recommendedName>
        <fullName evidence="3">Lipocalin-like domain-containing protein</fullName>
    </recommendedName>
</protein>
<keyword evidence="2" id="KW-1185">Reference proteome</keyword>
<proteinExistence type="predicted"/>
<comment type="caution">
    <text evidence="1">The sequence shown here is derived from an EMBL/GenBank/DDBJ whole genome shotgun (WGS) entry which is preliminary data.</text>
</comment>
<reference evidence="2" key="1">
    <citation type="journal article" date="2019" name="Int. J. Syst. Evol. Microbiol.">
        <title>The Global Catalogue of Microorganisms (GCM) 10K type strain sequencing project: providing services to taxonomists for standard genome sequencing and annotation.</title>
        <authorList>
            <consortium name="The Broad Institute Genomics Platform"/>
            <consortium name="The Broad Institute Genome Sequencing Center for Infectious Disease"/>
            <person name="Wu L."/>
            <person name="Ma J."/>
        </authorList>
    </citation>
    <scope>NUCLEOTIDE SEQUENCE [LARGE SCALE GENOMIC DNA]</scope>
    <source>
        <strain evidence="2">CCUG 56752</strain>
    </source>
</reference>
<dbReference type="Proteomes" id="UP001597049">
    <property type="component" value="Unassembled WGS sequence"/>
</dbReference>
<dbReference type="EMBL" id="JBHTIV010000003">
    <property type="protein sequence ID" value="MFD0931332.1"/>
    <property type="molecule type" value="Genomic_DNA"/>
</dbReference>
<evidence type="ECO:0000313" key="2">
    <source>
        <dbReference type="Proteomes" id="UP001597049"/>
    </source>
</evidence>
<accession>A0ABW3GSA3</accession>
<gene>
    <name evidence="1" type="ORF">ACFQ0R_01855</name>
</gene>
<dbReference type="RefSeq" id="WP_379656668.1">
    <property type="nucleotide sequence ID" value="NZ_JBHTIV010000003.1"/>
</dbReference>
<organism evidence="1 2">
    <name type="scientific">Psychroflexus salinarum</name>
    <dbReference type="NCBI Taxonomy" id="546024"/>
    <lineage>
        <taxon>Bacteria</taxon>
        <taxon>Pseudomonadati</taxon>
        <taxon>Bacteroidota</taxon>
        <taxon>Flavobacteriia</taxon>
        <taxon>Flavobacteriales</taxon>
        <taxon>Flavobacteriaceae</taxon>
        <taxon>Psychroflexus</taxon>
    </lineage>
</organism>
<evidence type="ECO:0000313" key="1">
    <source>
        <dbReference type="EMBL" id="MFD0931332.1"/>
    </source>
</evidence>
<sequence length="308" mass="33886">MKNLKHTFAIFAVSIFTFTSCEMNDDVDSFMPPSYEDFRNIQDNAFNDLKQNASFNAEDGINFQSDAGVSLSISPNCLTLNGNAVTGEVDLEFVEVFDRGNMLTTNATTVGEDANGDKGQLISGGEFHIKAYQNGEELDFDEFCGMMLEVPSSITGGEVDGMGPFVGEIDENDNLVWLPQNTEFWVNPDNGNTYNAFVENFGWFNCDVFIADPDPKTEIQIAVPQGFDGSNSSVYLARVGETSSLAFIYGEFPIGLEAHVIFLSEQDGEFLYAIQTITVEDGQQVLFTQEDLSIASTEDLTQTINNLP</sequence>
<evidence type="ECO:0008006" key="3">
    <source>
        <dbReference type="Google" id="ProtNLM"/>
    </source>
</evidence>
<dbReference type="PROSITE" id="PS51257">
    <property type="entry name" value="PROKAR_LIPOPROTEIN"/>
    <property type="match status" value="1"/>
</dbReference>
<name>A0ABW3GSA3_9FLAO</name>